<keyword evidence="3" id="KW-1185">Reference proteome</keyword>
<sequence length="61" mass="6656">MQGKISAPRALLLGLAASLAAFAITQEDMPEHSRGLYAADLEEQADELETVRQRMRDAGKI</sequence>
<organism evidence="2 3">
    <name type="scientific">Ralstonia insidiosa</name>
    <dbReference type="NCBI Taxonomy" id="190721"/>
    <lineage>
        <taxon>Bacteria</taxon>
        <taxon>Pseudomonadati</taxon>
        <taxon>Pseudomonadota</taxon>
        <taxon>Betaproteobacteria</taxon>
        <taxon>Burkholderiales</taxon>
        <taxon>Burkholderiaceae</taxon>
        <taxon>Ralstonia</taxon>
    </lineage>
</organism>
<dbReference type="AlphaFoldDB" id="A0A191ZVC3"/>
<dbReference type="EMBL" id="CP016022">
    <property type="protein sequence ID" value="ANJ72100.1"/>
    <property type="molecule type" value="Genomic_DNA"/>
</dbReference>
<gene>
    <name evidence="2" type="ORF">A9Y76_06325</name>
</gene>
<accession>A0A191ZVC3</accession>
<reference evidence="3" key="1">
    <citation type="submission" date="2016-06" db="EMBL/GenBank/DDBJ databases">
        <authorList>
            <person name="Xu Y."/>
            <person name="Nagy A."/>
            <person name="Yan X."/>
            <person name="Kim S.W."/>
            <person name="Haley B."/>
            <person name="Liu N.T."/>
            <person name="Nou X."/>
        </authorList>
    </citation>
    <scope>NUCLEOTIDE SEQUENCE [LARGE SCALE GENOMIC DNA]</scope>
    <source>
        <strain evidence="3">ATCC 49129</strain>
    </source>
</reference>
<evidence type="ECO:0000313" key="2">
    <source>
        <dbReference type="EMBL" id="ANJ72100.1"/>
    </source>
</evidence>
<feature type="chain" id="PRO_5008250592" evidence="1">
    <location>
        <begin position="24"/>
        <end position="61"/>
    </location>
</feature>
<evidence type="ECO:0000313" key="3">
    <source>
        <dbReference type="Proteomes" id="UP000078572"/>
    </source>
</evidence>
<feature type="signal peptide" evidence="1">
    <location>
        <begin position="1"/>
        <end position="23"/>
    </location>
</feature>
<keyword evidence="1" id="KW-0732">Signal</keyword>
<protein>
    <submittedName>
        <fullName evidence="2">Uncharacterized protein</fullName>
    </submittedName>
</protein>
<proteinExistence type="predicted"/>
<dbReference type="Proteomes" id="UP000078572">
    <property type="component" value="Chromosome 1"/>
</dbReference>
<evidence type="ECO:0000256" key="1">
    <source>
        <dbReference type="SAM" id="SignalP"/>
    </source>
</evidence>
<name>A0A191ZVC3_9RALS</name>